<dbReference type="VEuPathDB" id="FungiDB:ACJ73_06041"/>
<dbReference type="PANTHER" id="PTHR11654">
    <property type="entry name" value="OLIGOPEPTIDE TRANSPORTER-RELATED"/>
    <property type="match status" value="1"/>
</dbReference>
<dbReference type="AlphaFoldDB" id="A0A1J9R294"/>
<proteinExistence type="inferred from homology"/>
<evidence type="ECO:0000256" key="2">
    <source>
        <dbReference type="ARBA" id="ARBA00005982"/>
    </source>
</evidence>
<feature type="transmembrane region" description="Helical" evidence="9">
    <location>
        <begin position="268"/>
        <end position="287"/>
    </location>
</feature>
<comment type="subcellular location">
    <subcellularLocation>
        <location evidence="1 7">Membrane</location>
        <topology evidence="1 7">Multi-pass membrane protein</topology>
    </subcellularLocation>
</comment>
<keyword evidence="4 7" id="KW-0812">Transmembrane</keyword>
<sequence>MTERLGDLATFHANEAASRVHDHHDIAGSNEPIVKSKPNKDLSSPLQQNIYSPVSDVPIEDEFVTLRKVPDKLPWPAFLIAVVELCERFAYYGLSGPFQNYIQNSYKGPGVPGALDLGQSSATGLASFFQFWCHVTPVLGAIVADQYLGRFNTIIFFSLIYILGLVILFCTSLPVAIEHGAALGGLVAAMIVIGLGTGGIKANIAPLIGDQIKAKRPWVKVLKSGEKVIVDPALTVQRAYMIFYLCINLGSLSAIATTELELHIDFWAAYLLPLCTFVAGFIVLILGRKYYVFKPPKGSVIIHAFKALWIGLINRGNMNAAKASYQAEHGGRYRIDWDDHFVEELKRALVACKLFVCFPIYWACDQQMLTNFVSQAATMELHGVPNDFMQNIVPLTIIIFIPVCDRIIYPLLRRMRIPFKPVSRITMGFLFGASAMAYASITQHLVYSAPPCFGAPRKCPASHGGALPNRIHVAAQTPAYLLVGFSEIFASITGLEYAYTKAPATMKSFVMALYLMTIAFGAALAIALSPTARDPNLVWMYAGLAFACFVTGVGFWLLFRRYNATEEVMNALEIEGQSATYEDKMSGTIESESPVSTHGHDKVPEAAYVA</sequence>
<dbReference type="Proteomes" id="UP000242791">
    <property type="component" value="Unassembled WGS sequence"/>
</dbReference>
<dbReference type="InterPro" id="IPR000109">
    <property type="entry name" value="POT_fam"/>
</dbReference>
<feature type="transmembrane region" description="Helical" evidence="9">
    <location>
        <begin position="239"/>
        <end position="256"/>
    </location>
</feature>
<dbReference type="SUPFAM" id="SSF103473">
    <property type="entry name" value="MFS general substrate transporter"/>
    <property type="match status" value="1"/>
</dbReference>
<evidence type="ECO:0008006" key="12">
    <source>
        <dbReference type="Google" id="ProtNLM"/>
    </source>
</evidence>
<dbReference type="GO" id="GO:0071916">
    <property type="term" value="F:dipeptide transmembrane transporter activity"/>
    <property type="evidence" value="ECO:0007669"/>
    <property type="project" value="UniProtKB-ARBA"/>
</dbReference>
<feature type="transmembrane region" description="Helical" evidence="9">
    <location>
        <begin position="348"/>
        <end position="368"/>
    </location>
</feature>
<feature type="transmembrane region" description="Helical" evidence="9">
    <location>
        <begin position="154"/>
        <end position="177"/>
    </location>
</feature>
<name>A0A1J9R294_9EURO</name>
<evidence type="ECO:0000256" key="4">
    <source>
        <dbReference type="ARBA" id="ARBA00022692"/>
    </source>
</evidence>
<comment type="similarity">
    <text evidence="2 7">Belongs to the major facilitator superfamily. Proton-dependent oligopeptide transporter (POT/PTR) (TC 2.A.17) family.</text>
</comment>
<dbReference type="PROSITE" id="PS01022">
    <property type="entry name" value="PTR2_1"/>
    <property type="match status" value="1"/>
</dbReference>
<dbReference type="EMBL" id="LGTZ01001009">
    <property type="protein sequence ID" value="OJD22607.1"/>
    <property type="molecule type" value="Genomic_DNA"/>
</dbReference>
<feature type="transmembrane region" description="Helical" evidence="9">
    <location>
        <begin position="388"/>
        <end position="409"/>
    </location>
</feature>
<evidence type="ECO:0000256" key="1">
    <source>
        <dbReference type="ARBA" id="ARBA00004141"/>
    </source>
</evidence>
<keyword evidence="11" id="KW-1185">Reference proteome</keyword>
<feature type="transmembrane region" description="Helical" evidence="9">
    <location>
        <begin position="183"/>
        <end position="208"/>
    </location>
</feature>
<evidence type="ECO:0000313" key="10">
    <source>
        <dbReference type="EMBL" id="OJD22607.1"/>
    </source>
</evidence>
<comment type="caution">
    <text evidence="10">The sequence shown here is derived from an EMBL/GenBank/DDBJ whole genome shotgun (WGS) entry which is preliminary data.</text>
</comment>
<feature type="transmembrane region" description="Helical" evidence="9">
    <location>
        <begin position="421"/>
        <end position="441"/>
    </location>
</feature>
<dbReference type="GO" id="GO:0005886">
    <property type="term" value="C:plasma membrane"/>
    <property type="evidence" value="ECO:0007669"/>
    <property type="project" value="UniProtKB-ARBA"/>
</dbReference>
<evidence type="ECO:0000256" key="8">
    <source>
        <dbReference type="SAM" id="MobiDB-lite"/>
    </source>
</evidence>
<protein>
    <recommendedName>
        <fullName evidence="12">POT family proton-dependent oligopeptide transporter</fullName>
    </recommendedName>
</protein>
<feature type="region of interest" description="Disordered" evidence="8">
    <location>
        <begin position="20"/>
        <end position="44"/>
    </location>
</feature>
<evidence type="ECO:0000313" key="11">
    <source>
        <dbReference type="Proteomes" id="UP000242791"/>
    </source>
</evidence>
<accession>A0A1J9R294</accession>
<evidence type="ECO:0000256" key="7">
    <source>
        <dbReference type="RuleBase" id="RU003755"/>
    </source>
</evidence>
<feature type="transmembrane region" description="Helical" evidence="9">
    <location>
        <begin position="479"/>
        <end position="499"/>
    </location>
</feature>
<dbReference type="Gene3D" id="1.20.1250.20">
    <property type="entry name" value="MFS general substrate transporter like domains"/>
    <property type="match status" value="1"/>
</dbReference>
<evidence type="ECO:0000256" key="6">
    <source>
        <dbReference type="ARBA" id="ARBA00023136"/>
    </source>
</evidence>
<keyword evidence="3 7" id="KW-0813">Transport</keyword>
<keyword evidence="6 9" id="KW-0472">Membrane</keyword>
<feature type="transmembrane region" description="Helical" evidence="9">
    <location>
        <begin position="538"/>
        <end position="559"/>
    </location>
</feature>
<gene>
    <name evidence="10" type="ORF">ACJ73_06041</name>
</gene>
<dbReference type="InterPro" id="IPR018456">
    <property type="entry name" value="PTR2_symporter_CS"/>
</dbReference>
<dbReference type="PROSITE" id="PS01023">
    <property type="entry name" value="PTR2_2"/>
    <property type="match status" value="1"/>
</dbReference>
<dbReference type="OrthoDB" id="8904098at2759"/>
<dbReference type="InterPro" id="IPR036259">
    <property type="entry name" value="MFS_trans_sf"/>
</dbReference>
<organism evidence="10 11">
    <name type="scientific">Blastomyces percursus</name>
    <dbReference type="NCBI Taxonomy" id="1658174"/>
    <lineage>
        <taxon>Eukaryota</taxon>
        <taxon>Fungi</taxon>
        <taxon>Dikarya</taxon>
        <taxon>Ascomycota</taxon>
        <taxon>Pezizomycotina</taxon>
        <taxon>Eurotiomycetes</taxon>
        <taxon>Eurotiomycetidae</taxon>
        <taxon>Onygenales</taxon>
        <taxon>Ajellomycetaceae</taxon>
        <taxon>Blastomyces</taxon>
    </lineage>
</organism>
<evidence type="ECO:0000256" key="3">
    <source>
        <dbReference type="ARBA" id="ARBA00022448"/>
    </source>
</evidence>
<feature type="transmembrane region" description="Helical" evidence="9">
    <location>
        <begin position="511"/>
        <end position="532"/>
    </location>
</feature>
<evidence type="ECO:0000256" key="5">
    <source>
        <dbReference type="ARBA" id="ARBA00022989"/>
    </source>
</evidence>
<evidence type="ECO:0000256" key="9">
    <source>
        <dbReference type="SAM" id="Phobius"/>
    </source>
</evidence>
<reference evidence="10 11" key="1">
    <citation type="submission" date="2015-08" db="EMBL/GenBank/DDBJ databases">
        <title>Emmonsia species relationships and genome sequence.</title>
        <authorList>
            <person name="Cuomo C.A."/>
            <person name="Schwartz I.S."/>
            <person name="Kenyon C."/>
            <person name="De Hoog G.S."/>
            <person name="Govender N.P."/>
            <person name="Botha A."/>
            <person name="Moreno L."/>
            <person name="De Vries M."/>
            <person name="Munoz J.F."/>
            <person name="Stielow J.B."/>
        </authorList>
    </citation>
    <scope>NUCLEOTIDE SEQUENCE [LARGE SCALE GENOMIC DNA]</scope>
    <source>
        <strain evidence="10 11">EI222</strain>
    </source>
</reference>
<dbReference type="Pfam" id="PF00854">
    <property type="entry name" value="PTR2"/>
    <property type="match status" value="1"/>
</dbReference>
<dbReference type="FunFam" id="1.20.1250.20:FF:000085">
    <property type="entry name" value="MFS peptide transporter Ptr2"/>
    <property type="match status" value="1"/>
</dbReference>
<keyword evidence="5 9" id="KW-1133">Transmembrane helix</keyword>